<keyword evidence="2" id="KW-0677">Repeat</keyword>
<keyword evidence="11" id="KW-1185">Reference proteome</keyword>
<keyword evidence="3 7" id="KW-0129">CBS domain</keyword>
<dbReference type="InterPro" id="IPR046342">
    <property type="entry name" value="CBS_dom_sf"/>
</dbReference>
<dbReference type="AlphaFoldDB" id="B0BZZ6"/>
<dbReference type="eggNOG" id="COG0794">
    <property type="taxonomic scope" value="Bacteria"/>
</dbReference>
<evidence type="ECO:0000256" key="2">
    <source>
        <dbReference type="ARBA" id="ARBA00022737"/>
    </source>
</evidence>
<protein>
    <submittedName>
        <fullName evidence="10">Sugar isomerase, KpsF/GutQ family</fullName>
    </submittedName>
</protein>
<feature type="site" description="Catalytically relevant" evidence="6">
    <location>
        <position position="153"/>
    </location>
</feature>
<dbReference type="OrthoDB" id="9762536at2"/>
<evidence type="ECO:0000313" key="10">
    <source>
        <dbReference type="EMBL" id="ABW27206.1"/>
    </source>
</evidence>
<dbReference type="InterPro" id="IPR001347">
    <property type="entry name" value="SIS_dom"/>
</dbReference>
<dbReference type="GO" id="GO:0097367">
    <property type="term" value="F:carbohydrate derivative binding"/>
    <property type="evidence" value="ECO:0007669"/>
    <property type="project" value="InterPro"/>
</dbReference>
<dbReference type="PANTHER" id="PTHR42745:SF1">
    <property type="entry name" value="ARABINOSE 5-PHOSPHATE ISOMERASE KDSD"/>
    <property type="match status" value="1"/>
</dbReference>
<feature type="binding site" evidence="5">
    <location>
        <position position="83"/>
    </location>
    <ligand>
        <name>Zn(2+)</name>
        <dbReference type="ChEBI" id="CHEBI:29105"/>
    </ligand>
</feature>
<dbReference type="Proteomes" id="UP000000268">
    <property type="component" value="Chromosome"/>
</dbReference>
<evidence type="ECO:0000256" key="5">
    <source>
        <dbReference type="PIRSR" id="PIRSR004692-2"/>
    </source>
</evidence>
<dbReference type="InterPro" id="IPR035474">
    <property type="entry name" value="SIS_Kpsf"/>
</dbReference>
<keyword evidence="10" id="KW-0413">Isomerase</keyword>
<feature type="domain" description="CBS" evidence="8">
    <location>
        <begin position="280"/>
        <end position="334"/>
    </location>
</feature>
<dbReference type="InterPro" id="IPR046348">
    <property type="entry name" value="SIS_dom_sf"/>
</dbReference>
<dbReference type="PROSITE" id="PS51464">
    <property type="entry name" value="SIS"/>
    <property type="match status" value="1"/>
</dbReference>
<dbReference type="Gene3D" id="3.40.50.10490">
    <property type="entry name" value="Glucose-6-phosphate isomerase like protein, domain 1"/>
    <property type="match status" value="1"/>
</dbReference>
<dbReference type="GO" id="GO:1901135">
    <property type="term" value="P:carbohydrate derivative metabolic process"/>
    <property type="evidence" value="ECO:0007669"/>
    <property type="project" value="InterPro"/>
</dbReference>
<dbReference type="PIRSF" id="PIRSF004692">
    <property type="entry name" value="KdsD_KpsF"/>
    <property type="match status" value="1"/>
</dbReference>
<keyword evidence="5" id="KW-0479">Metal-binding</keyword>
<dbReference type="Pfam" id="PF01380">
    <property type="entry name" value="SIS"/>
    <property type="match status" value="1"/>
</dbReference>
<dbReference type="InterPro" id="IPR004800">
    <property type="entry name" value="KdsD/KpsF-type"/>
</dbReference>
<evidence type="ECO:0000256" key="1">
    <source>
        <dbReference type="ARBA" id="ARBA00008165"/>
    </source>
</evidence>
<organism evidence="10 11">
    <name type="scientific">Acaryochloris marina (strain MBIC 11017)</name>
    <dbReference type="NCBI Taxonomy" id="329726"/>
    <lineage>
        <taxon>Bacteria</taxon>
        <taxon>Bacillati</taxon>
        <taxon>Cyanobacteriota</taxon>
        <taxon>Cyanophyceae</taxon>
        <taxon>Acaryochloridales</taxon>
        <taxon>Acaryochloridaceae</taxon>
        <taxon>Acaryochloris</taxon>
    </lineage>
</organism>
<dbReference type="GO" id="GO:0046872">
    <property type="term" value="F:metal ion binding"/>
    <property type="evidence" value="ECO:0007669"/>
    <property type="project" value="UniProtKB-KW"/>
</dbReference>
<dbReference type="GO" id="GO:0019146">
    <property type="term" value="F:arabinose-5-phosphate isomerase activity"/>
    <property type="evidence" value="ECO:0007669"/>
    <property type="project" value="UniProtKB-ARBA"/>
</dbReference>
<dbReference type="Gene3D" id="3.10.580.10">
    <property type="entry name" value="CBS-domain"/>
    <property type="match status" value="1"/>
</dbReference>
<evidence type="ECO:0000259" key="8">
    <source>
        <dbReference type="PROSITE" id="PS51371"/>
    </source>
</evidence>
<accession>B0BZZ6</accession>
<dbReference type="NCBIfam" id="TIGR00393">
    <property type="entry name" value="kpsF"/>
    <property type="match status" value="1"/>
</dbReference>
<feature type="domain" description="CBS" evidence="8">
    <location>
        <begin position="211"/>
        <end position="271"/>
    </location>
</feature>
<evidence type="ECO:0000259" key="9">
    <source>
        <dbReference type="PROSITE" id="PS51464"/>
    </source>
</evidence>
<feature type="domain" description="SIS" evidence="9">
    <location>
        <begin position="42"/>
        <end position="185"/>
    </location>
</feature>
<dbReference type="SMART" id="SM00116">
    <property type="entry name" value="CBS"/>
    <property type="match status" value="2"/>
</dbReference>
<proteinExistence type="inferred from homology"/>
<gene>
    <name evidence="10" type="ordered locus">AM1_2193</name>
</gene>
<sequence length="334" mass="35115">MQSLIQTTQPTFASQVDKLLLLEAEAIAKAADRLQPEQVNQAVDLMINCSGKVVLSGVGKSGIVARKIAATLTSVGVMAVFLHPVEALHGDLGIVATTDVVVVLSNSGETDELIAMLPCLKQRQVPLIALVGNVNSTLADEADVVLAATVDQEACPMNLAPTASTTVAIAIGDALAMTVTHAKGVTPEAFAVNHPAGRLGKRLTIKVSDLMHQGSEHPCISSEASWLEIVTSISQGGLGAVNVVNAQQQLLGIVTDGDLRRAMEKIRPVDLEQMKAEKIMTANPITAAPDQLAYDALQVMEDRPSQISVLPVVDPDDRCVGVLRLHDIAQAGLI</sequence>
<evidence type="ECO:0000256" key="3">
    <source>
        <dbReference type="ARBA" id="ARBA00023122"/>
    </source>
</evidence>
<dbReference type="eggNOG" id="COG0517">
    <property type="taxonomic scope" value="Bacteria"/>
</dbReference>
<keyword evidence="5" id="KW-0862">Zinc</keyword>
<dbReference type="SUPFAM" id="SSF53697">
    <property type="entry name" value="SIS domain"/>
    <property type="match status" value="1"/>
</dbReference>
<evidence type="ECO:0000256" key="4">
    <source>
        <dbReference type="PIRNR" id="PIRNR004692"/>
    </source>
</evidence>
<dbReference type="GO" id="GO:0005975">
    <property type="term" value="P:carbohydrate metabolic process"/>
    <property type="evidence" value="ECO:0007669"/>
    <property type="project" value="InterPro"/>
</dbReference>
<dbReference type="CDD" id="cd05014">
    <property type="entry name" value="SIS_Kpsf"/>
    <property type="match status" value="1"/>
</dbReference>
<feature type="site" description="Catalytically relevant" evidence="6">
    <location>
        <position position="60"/>
    </location>
</feature>
<dbReference type="InterPro" id="IPR050986">
    <property type="entry name" value="GutQ/KpsF_isomerases"/>
</dbReference>
<dbReference type="RefSeq" id="WP_012162682.1">
    <property type="nucleotide sequence ID" value="NC_009925.1"/>
</dbReference>
<dbReference type="InterPro" id="IPR000644">
    <property type="entry name" value="CBS_dom"/>
</dbReference>
<dbReference type="FunFam" id="3.40.50.10490:FF:000011">
    <property type="entry name" value="Arabinose 5-phosphate isomerase"/>
    <property type="match status" value="1"/>
</dbReference>
<comment type="similarity">
    <text evidence="1 4">Belongs to the SIS family. GutQ/KpsF subfamily.</text>
</comment>
<dbReference type="HOGENOM" id="CLU_040681_13_1_3"/>
<evidence type="ECO:0000256" key="6">
    <source>
        <dbReference type="PIRSR" id="PIRSR004692-3"/>
    </source>
</evidence>
<name>B0BZZ6_ACAM1</name>
<evidence type="ECO:0000313" key="11">
    <source>
        <dbReference type="Proteomes" id="UP000000268"/>
    </source>
</evidence>
<dbReference type="STRING" id="329726.AM1_2193"/>
<dbReference type="KEGG" id="amr:AM1_2193"/>
<feature type="site" description="Catalytically relevant" evidence="6">
    <location>
        <position position="194"/>
    </location>
</feature>
<dbReference type="CDD" id="cd04604">
    <property type="entry name" value="CBS_pair_SIS_assoc"/>
    <property type="match status" value="1"/>
</dbReference>
<evidence type="ECO:0000256" key="7">
    <source>
        <dbReference type="PROSITE-ProRule" id="PRU00703"/>
    </source>
</evidence>
<dbReference type="EMBL" id="CP000828">
    <property type="protein sequence ID" value="ABW27206.1"/>
    <property type="molecule type" value="Genomic_DNA"/>
</dbReference>
<feature type="site" description="Catalytically relevant" evidence="6">
    <location>
        <position position="112"/>
    </location>
</feature>
<dbReference type="PANTHER" id="PTHR42745">
    <property type="match status" value="1"/>
</dbReference>
<dbReference type="Pfam" id="PF00571">
    <property type="entry name" value="CBS"/>
    <property type="match status" value="2"/>
</dbReference>
<reference evidence="10 11" key="1">
    <citation type="journal article" date="2008" name="Proc. Natl. Acad. Sci. U.S.A.">
        <title>Niche adaptation and genome expansion in the chlorophyll d-producing cyanobacterium Acaryochloris marina.</title>
        <authorList>
            <person name="Swingley W.D."/>
            <person name="Chen M."/>
            <person name="Cheung P.C."/>
            <person name="Conrad A.L."/>
            <person name="Dejesa L.C."/>
            <person name="Hao J."/>
            <person name="Honchak B.M."/>
            <person name="Karbach L.E."/>
            <person name="Kurdoglu A."/>
            <person name="Lahiri S."/>
            <person name="Mastrian S.D."/>
            <person name="Miyashita H."/>
            <person name="Page L."/>
            <person name="Ramakrishna P."/>
            <person name="Satoh S."/>
            <person name="Sattley W.M."/>
            <person name="Shimada Y."/>
            <person name="Taylor H.L."/>
            <person name="Tomo T."/>
            <person name="Tsuchiya T."/>
            <person name="Wang Z.T."/>
            <person name="Raymond J."/>
            <person name="Mimuro M."/>
            <person name="Blankenship R.E."/>
            <person name="Touchman J.W."/>
        </authorList>
    </citation>
    <scope>NUCLEOTIDE SEQUENCE [LARGE SCALE GENOMIC DNA]</scope>
    <source>
        <strain evidence="11">MBIC 11017</strain>
    </source>
</reference>
<dbReference type="PROSITE" id="PS51371">
    <property type="entry name" value="CBS"/>
    <property type="match status" value="2"/>
</dbReference>